<dbReference type="AlphaFoldDB" id="A0AAV4MT30"/>
<evidence type="ECO:0000313" key="2">
    <source>
        <dbReference type="Proteomes" id="UP001054837"/>
    </source>
</evidence>
<accession>A0AAV4MT30</accession>
<organism evidence="1 2">
    <name type="scientific">Caerostris darwini</name>
    <dbReference type="NCBI Taxonomy" id="1538125"/>
    <lineage>
        <taxon>Eukaryota</taxon>
        <taxon>Metazoa</taxon>
        <taxon>Ecdysozoa</taxon>
        <taxon>Arthropoda</taxon>
        <taxon>Chelicerata</taxon>
        <taxon>Arachnida</taxon>
        <taxon>Araneae</taxon>
        <taxon>Araneomorphae</taxon>
        <taxon>Entelegynae</taxon>
        <taxon>Araneoidea</taxon>
        <taxon>Araneidae</taxon>
        <taxon>Caerostris</taxon>
    </lineage>
</organism>
<sequence length="34" mass="3752">LADQLEVLEAENSHLKSCLKEAEKLAETLNAILD</sequence>
<protein>
    <submittedName>
        <fullName evidence="1">Uncharacterized protein</fullName>
    </submittedName>
</protein>
<keyword evidence="2" id="KW-1185">Reference proteome</keyword>
<dbReference type="Proteomes" id="UP001054837">
    <property type="component" value="Unassembled WGS sequence"/>
</dbReference>
<dbReference type="EMBL" id="BPLQ01000843">
    <property type="protein sequence ID" value="GIX75622.1"/>
    <property type="molecule type" value="Genomic_DNA"/>
</dbReference>
<comment type="caution">
    <text evidence="1">The sequence shown here is derived from an EMBL/GenBank/DDBJ whole genome shotgun (WGS) entry which is preliminary data.</text>
</comment>
<proteinExistence type="predicted"/>
<reference evidence="1 2" key="1">
    <citation type="submission" date="2021-06" db="EMBL/GenBank/DDBJ databases">
        <title>Caerostris darwini draft genome.</title>
        <authorList>
            <person name="Kono N."/>
            <person name="Arakawa K."/>
        </authorList>
    </citation>
    <scope>NUCLEOTIDE SEQUENCE [LARGE SCALE GENOMIC DNA]</scope>
</reference>
<feature type="non-terminal residue" evidence="1">
    <location>
        <position position="1"/>
    </location>
</feature>
<name>A0AAV4MT30_9ARAC</name>
<gene>
    <name evidence="1" type="ORF">CDAR_406121</name>
</gene>
<evidence type="ECO:0000313" key="1">
    <source>
        <dbReference type="EMBL" id="GIX75622.1"/>
    </source>
</evidence>